<dbReference type="PANTHER" id="PTHR19857:SF21">
    <property type="entry name" value="ANAPHASE-PROMOTING COMPLEX SUBUNIT 4 WD40 DOMAIN-CONTAINING PROTEIN"/>
    <property type="match status" value="1"/>
</dbReference>
<dbReference type="InterPro" id="IPR051179">
    <property type="entry name" value="WD_repeat_multifunction"/>
</dbReference>
<name>A0A834TPA7_9FABA</name>
<dbReference type="SUPFAM" id="SSF50978">
    <property type="entry name" value="WD40 repeat-like"/>
    <property type="match status" value="1"/>
</dbReference>
<dbReference type="OrthoDB" id="10260946at2759"/>
<accession>A0A834TPA7</accession>
<protein>
    <submittedName>
        <fullName evidence="3">Uncharacterized protein</fullName>
    </submittedName>
</protein>
<dbReference type="InterPro" id="IPR036322">
    <property type="entry name" value="WD40_repeat_dom_sf"/>
</dbReference>
<dbReference type="Proteomes" id="UP000634136">
    <property type="component" value="Unassembled WGS sequence"/>
</dbReference>
<evidence type="ECO:0000313" key="3">
    <source>
        <dbReference type="EMBL" id="KAF7824080.1"/>
    </source>
</evidence>
<proteinExistence type="predicted"/>
<dbReference type="SMART" id="SM00320">
    <property type="entry name" value="WD40"/>
    <property type="match status" value="4"/>
</dbReference>
<evidence type="ECO:0000313" key="4">
    <source>
        <dbReference type="Proteomes" id="UP000634136"/>
    </source>
</evidence>
<dbReference type="AlphaFoldDB" id="A0A834TPA7"/>
<comment type="caution">
    <text evidence="3">The sequence shown here is derived from an EMBL/GenBank/DDBJ whole genome shotgun (WGS) entry which is preliminary data.</text>
</comment>
<keyword evidence="4" id="KW-1185">Reference proteome</keyword>
<gene>
    <name evidence="3" type="ORF">G2W53_022224</name>
</gene>
<evidence type="ECO:0000256" key="1">
    <source>
        <dbReference type="ARBA" id="ARBA00022574"/>
    </source>
</evidence>
<reference evidence="3" key="1">
    <citation type="submission" date="2020-09" db="EMBL/GenBank/DDBJ databases">
        <title>Genome-Enabled Discovery of Anthraquinone Biosynthesis in Senna tora.</title>
        <authorList>
            <person name="Kang S.-H."/>
            <person name="Pandey R.P."/>
            <person name="Lee C.-M."/>
            <person name="Sim J.-S."/>
            <person name="Jeong J.-T."/>
            <person name="Choi B.-S."/>
            <person name="Jung M."/>
            <person name="Ginzburg D."/>
            <person name="Zhao K."/>
            <person name="Won S.Y."/>
            <person name="Oh T.-J."/>
            <person name="Yu Y."/>
            <person name="Kim N.-H."/>
            <person name="Lee O.R."/>
            <person name="Lee T.-H."/>
            <person name="Bashyal P."/>
            <person name="Kim T.-S."/>
            <person name="Lee W.-H."/>
            <person name="Kawkins C."/>
            <person name="Kim C.-K."/>
            <person name="Kim J.S."/>
            <person name="Ahn B.O."/>
            <person name="Rhee S.Y."/>
            <person name="Sohng J.K."/>
        </authorList>
    </citation>
    <scope>NUCLEOTIDE SEQUENCE</scope>
    <source>
        <tissue evidence="3">Leaf</tissue>
    </source>
</reference>
<keyword evidence="2" id="KW-0677">Repeat</keyword>
<sequence>MDKYVIRPKSEIECAHRFRRRRWKRGSVELNGRFEPNYRHQMIDLLTRSYSEVGAFPHLYHVHVNGNGEPCQSHVNRLASEANINYQVPFRKQGISAVDFDTKGIYLVSVTKSGCLTVHDFESLYCRINESTCLEEDESKHILHISLNRQLDAVQWNPLNQDEVVCASAKSNELLIFDVGYVSSEPVQVLRTRHTTTVHGSNIHRGLFDVALMPNDSRILAADTHGIINVWDRRVKALPCLELSSSSFGTLNSIQLNAENQIIFGAGKHGIVYAWDIRGGRASATFQSHKEICHPPVTSVKLASLLEKIESLRAQSDIIPKEIHSINLNPSCPYQLAFHLDDGWSGVLDIYNLKVTHIHCPPPAWLNDSYVSDELSHIRKPSWLSTCSIYVVGSSSDCGIHLLDFYPNTSSPSHVDYKEDVKEISRVNNQNNQNRFLPLSEGVTACAAHPLYNTIIAGTKQTSLLVISQRHESYHGGGD</sequence>
<dbReference type="EMBL" id="JAAIUW010000007">
    <property type="protein sequence ID" value="KAF7824080.1"/>
    <property type="molecule type" value="Genomic_DNA"/>
</dbReference>
<organism evidence="3 4">
    <name type="scientific">Senna tora</name>
    <dbReference type="NCBI Taxonomy" id="362788"/>
    <lineage>
        <taxon>Eukaryota</taxon>
        <taxon>Viridiplantae</taxon>
        <taxon>Streptophyta</taxon>
        <taxon>Embryophyta</taxon>
        <taxon>Tracheophyta</taxon>
        <taxon>Spermatophyta</taxon>
        <taxon>Magnoliopsida</taxon>
        <taxon>eudicotyledons</taxon>
        <taxon>Gunneridae</taxon>
        <taxon>Pentapetalae</taxon>
        <taxon>rosids</taxon>
        <taxon>fabids</taxon>
        <taxon>Fabales</taxon>
        <taxon>Fabaceae</taxon>
        <taxon>Caesalpinioideae</taxon>
        <taxon>Cassia clade</taxon>
        <taxon>Senna</taxon>
    </lineage>
</organism>
<keyword evidence="1" id="KW-0853">WD repeat</keyword>
<dbReference type="PANTHER" id="PTHR19857">
    <property type="entry name" value="MITOCHONDRIAL DIVISION PROTEIN 1-RELATED"/>
    <property type="match status" value="1"/>
</dbReference>
<dbReference type="InterPro" id="IPR015943">
    <property type="entry name" value="WD40/YVTN_repeat-like_dom_sf"/>
</dbReference>
<dbReference type="InterPro" id="IPR001680">
    <property type="entry name" value="WD40_rpt"/>
</dbReference>
<evidence type="ECO:0000256" key="2">
    <source>
        <dbReference type="ARBA" id="ARBA00022737"/>
    </source>
</evidence>
<dbReference type="Gene3D" id="2.130.10.10">
    <property type="entry name" value="YVTN repeat-like/Quinoprotein amine dehydrogenase"/>
    <property type="match status" value="1"/>
</dbReference>